<proteinExistence type="predicted"/>
<organism evidence="3 4">
    <name type="scientific">Notoacmeibacter marinus</name>
    <dbReference type="NCBI Taxonomy" id="1876515"/>
    <lineage>
        <taxon>Bacteria</taxon>
        <taxon>Pseudomonadati</taxon>
        <taxon>Pseudomonadota</taxon>
        <taxon>Alphaproteobacteria</taxon>
        <taxon>Hyphomicrobiales</taxon>
        <taxon>Notoacmeibacteraceae</taxon>
        <taxon>Notoacmeibacter</taxon>
    </lineage>
</organism>
<evidence type="ECO:0000313" key="3">
    <source>
        <dbReference type="EMBL" id="OXT01698.1"/>
    </source>
</evidence>
<feature type="chain" id="PRO_5013167113" evidence="2">
    <location>
        <begin position="24"/>
        <end position="314"/>
    </location>
</feature>
<dbReference type="AlphaFoldDB" id="A0A231V0I2"/>
<keyword evidence="2" id="KW-0732">Signal</keyword>
<dbReference type="EMBL" id="NBYO01000001">
    <property type="protein sequence ID" value="OXT01698.1"/>
    <property type="molecule type" value="Genomic_DNA"/>
</dbReference>
<feature type="region of interest" description="Disordered" evidence="1">
    <location>
        <begin position="106"/>
        <end position="125"/>
    </location>
</feature>
<dbReference type="RefSeq" id="WP_094075668.1">
    <property type="nucleotide sequence ID" value="NZ_NBYO01000001.1"/>
</dbReference>
<evidence type="ECO:0000313" key="4">
    <source>
        <dbReference type="Proteomes" id="UP000215405"/>
    </source>
</evidence>
<protein>
    <submittedName>
        <fullName evidence="3">Uncharacterized protein</fullName>
    </submittedName>
</protein>
<accession>A0A231V0I2</accession>
<reference evidence="4" key="1">
    <citation type="journal article" date="2017" name="Int. J. Syst. Evol. Microbiol.">
        <title>Notoacmeibacter marinus gen. nov., sp. nov., isolated from the gut of a limpet and proposal of Notoacmeibacteraceae fam. nov. in the order Rhizobiales of the class Alphaproteobacteria.</title>
        <authorList>
            <person name="Huang Z."/>
            <person name="Guo F."/>
            <person name="Lai Q."/>
        </authorList>
    </citation>
    <scope>NUCLEOTIDE SEQUENCE [LARGE SCALE GENOMIC DNA]</scope>
    <source>
        <strain evidence="4">XMTR2A4</strain>
    </source>
</reference>
<sequence length="314" mass="33709">MRRSIAYVALSLSVAIIASPLSAQSLPEPTVNIEALALRIEAACLEAAQPIEDATVALDATGDATRAYAMIEGVRENGVRQTRICLYDKASDTVVLSAPLKAAATGPARPATADAEADTASPDPTEDLVFSGEPFPLTAEDRAELLALPNRVRATLADLQAGGWTPGGLAETVLSGLRGGSTRLSAVRPGRYECNVVWYGFLENTRQYIGTHRCRVERDRLGDLVILKLTGQNLNATLLEFNDGDVAFAGRSAPSGSLAQPYDPDRPVDRFNPNFGNVVGRVVTDGRRIYLIDINQRGMTEPDPTYFQVIELVP</sequence>
<keyword evidence="4" id="KW-1185">Reference proteome</keyword>
<name>A0A231V0I2_9HYPH</name>
<gene>
    <name evidence="3" type="ORF">B7H23_01685</name>
</gene>
<evidence type="ECO:0000256" key="1">
    <source>
        <dbReference type="SAM" id="MobiDB-lite"/>
    </source>
</evidence>
<feature type="signal peptide" evidence="2">
    <location>
        <begin position="1"/>
        <end position="23"/>
    </location>
</feature>
<dbReference type="Proteomes" id="UP000215405">
    <property type="component" value="Unassembled WGS sequence"/>
</dbReference>
<evidence type="ECO:0000256" key="2">
    <source>
        <dbReference type="SAM" id="SignalP"/>
    </source>
</evidence>
<comment type="caution">
    <text evidence="3">The sequence shown here is derived from an EMBL/GenBank/DDBJ whole genome shotgun (WGS) entry which is preliminary data.</text>
</comment>